<dbReference type="FunCoup" id="A0A2G5CLU0">
    <property type="interactions" value="736"/>
</dbReference>
<dbReference type="CDD" id="cd14133">
    <property type="entry name" value="PKc_DYRK_like"/>
    <property type="match status" value="1"/>
</dbReference>
<evidence type="ECO:0000256" key="2">
    <source>
        <dbReference type="ARBA" id="ARBA00022553"/>
    </source>
</evidence>
<dbReference type="PANTHER" id="PTHR24058">
    <property type="entry name" value="DUAL SPECIFICITY PROTEIN KINASE"/>
    <property type="match status" value="1"/>
</dbReference>
<dbReference type="FunFam" id="1.10.510.10:FF:000380">
    <property type="entry name" value="Serine/threonine-protein kinase ppk15"/>
    <property type="match status" value="1"/>
</dbReference>
<dbReference type="GO" id="GO:0005524">
    <property type="term" value="F:ATP binding"/>
    <property type="evidence" value="ECO:0007669"/>
    <property type="project" value="UniProtKB-KW"/>
</dbReference>
<keyword evidence="2" id="KW-0597">Phosphoprotein</keyword>
<evidence type="ECO:0000256" key="6">
    <source>
        <dbReference type="ARBA" id="ARBA00022840"/>
    </source>
</evidence>
<dbReference type="InterPro" id="IPR000719">
    <property type="entry name" value="Prot_kinase_dom"/>
</dbReference>
<proteinExistence type="predicted"/>
<dbReference type="GO" id="GO:0004674">
    <property type="term" value="F:protein serine/threonine kinase activity"/>
    <property type="evidence" value="ECO:0007669"/>
    <property type="project" value="UniProtKB-KW"/>
</dbReference>
<keyword evidence="5" id="KW-0418">Kinase</keyword>
<dbReference type="EMBL" id="KZ305062">
    <property type="protein sequence ID" value="PIA32265.1"/>
    <property type="molecule type" value="Genomic_DNA"/>
</dbReference>
<dbReference type="AlphaFoldDB" id="A0A2G5CLU0"/>
<protein>
    <recommendedName>
        <fullName evidence="7">Protein kinase domain-containing protein</fullName>
    </recommendedName>
</protein>
<dbReference type="OrthoDB" id="9332038at2759"/>
<keyword evidence="3" id="KW-0808">Transferase</keyword>
<reference evidence="8 9" key="1">
    <citation type="submission" date="2017-09" db="EMBL/GenBank/DDBJ databases">
        <title>WGS assembly of Aquilegia coerulea Goldsmith.</title>
        <authorList>
            <person name="Hodges S."/>
            <person name="Kramer E."/>
            <person name="Nordborg M."/>
            <person name="Tomkins J."/>
            <person name="Borevitz J."/>
            <person name="Derieg N."/>
            <person name="Yan J."/>
            <person name="Mihaltcheva S."/>
            <person name="Hayes R.D."/>
            <person name="Rokhsar D."/>
        </authorList>
    </citation>
    <scope>NUCLEOTIDE SEQUENCE [LARGE SCALE GENOMIC DNA]</scope>
    <source>
        <strain evidence="9">cv. Goldsmith</strain>
    </source>
</reference>
<evidence type="ECO:0000256" key="3">
    <source>
        <dbReference type="ARBA" id="ARBA00022679"/>
    </source>
</evidence>
<dbReference type="PROSITE" id="PS50011">
    <property type="entry name" value="PROTEIN_KINASE_DOM"/>
    <property type="match status" value="1"/>
</dbReference>
<gene>
    <name evidence="8" type="ORF">AQUCO_04500097v1</name>
</gene>
<name>A0A2G5CLU0_AQUCA</name>
<dbReference type="PROSITE" id="PS00108">
    <property type="entry name" value="PROTEIN_KINASE_ST"/>
    <property type="match status" value="1"/>
</dbReference>
<dbReference type="SUPFAM" id="SSF56112">
    <property type="entry name" value="Protein kinase-like (PK-like)"/>
    <property type="match status" value="1"/>
</dbReference>
<feature type="domain" description="Protein kinase" evidence="7">
    <location>
        <begin position="408"/>
        <end position="711"/>
    </location>
</feature>
<accession>A0A2G5CLU0</accession>
<evidence type="ECO:0000313" key="9">
    <source>
        <dbReference type="Proteomes" id="UP000230069"/>
    </source>
</evidence>
<dbReference type="Gene3D" id="1.10.510.10">
    <property type="entry name" value="Transferase(Phosphotransferase) domain 1"/>
    <property type="match status" value="1"/>
</dbReference>
<dbReference type="InParanoid" id="A0A2G5CLU0"/>
<evidence type="ECO:0000256" key="4">
    <source>
        <dbReference type="ARBA" id="ARBA00022741"/>
    </source>
</evidence>
<keyword evidence="4" id="KW-0547">Nucleotide-binding</keyword>
<keyword evidence="9" id="KW-1185">Reference proteome</keyword>
<dbReference type="InterPro" id="IPR011009">
    <property type="entry name" value="Kinase-like_dom_sf"/>
</dbReference>
<keyword evidence="1" id="KW-0723">Serine/threonine-protein kinase</keyword>
<sequence>MEVSNIESVLEFLRKNGLTEAESALRDDINEKGDLGCFSFEKFEFPMSPPAPPPVRIPFDHRNFQVNNASSASTSDSSTDNDFVSMDSFFGSPSGFINPYGIRSGTRLKSEVSSSADFGTARDYRDSDLLNDIFWYDEKDDDYLKHSAFGRTDFFSCPTEDKFVTTSEIEGGYDEPSGLRFASEGFHSETSFNCLDKSMDYEDAFKEKDCYHLDERIQPEQDMEPGLKHGTQTYDSSVTLCDCCTRLKEYHGGKSEYCHQLNTLEDDLSGTELSHVCGLSSDCDYVLENKRNDNFITFNERHLKINDGEELQQESGLHSVVAEKSSLSYKDCDYEREDGKETAGESYNPVTVVDTEECNTPDELHLYKSHEDEYEVFNLRIIHRKNKTGFEENKDLPIVLNTILAGRYYITEYLGSAAFSKVVQAHDLHTGENVCLKIIKNDKDFFDQSLDEIKLLKFVNKHDPADKHHILRLYDYFYHQEHLFIVCELLRANLYEFSKFNQDSGGEAYFTLSRLQIITRQCLEALKYLHHLGIIHCDLKPENILIKSYSRCEIKVIDLGSSCFQTDNLCLYVQSRSYRAPEVILGLPYDQKIDIWSLGCILAELCSGDVLFPNDGLVTLLERMMGMFGPIDMEMLVKGQETHKYFTDDYEYLYHINEESSELVYVIPEKSSLENHLKVSDKGFIEFIKFLLEINPSRRPTASEALQHPWLSHPYN</sequence>
<organism evidence="8 9">
    <name type="scientific">Aquilegia coerulea</name>
    <name type="common">Rocky mountain columbine</name>
    <dbReference type="NCBI Taxonomy" id="218851"/>
    <lineage>
        <taxon>Eukaryota</taxon>
        <taxon>Viridiplantae</taxon>
        <taxon>Streptophyta</taxon>
        <taxon>Embryophyta</taxon>
        <taxon>Tracheophyta</taxon>
        <taxon>Spermatophyta</taxon>
        <taxon>Magnoliopsida</taxon>
        <taxon>Ranunculales</taxon>
        <taxon>Ranunculaceae</taxon>
        <taxon>Thalictroideae</taxon>
        <taxon>Aquilegia</taxon>
    </lineage>
</organism>
<dbReference type="InterPro" id="IPR008271">
    <property type="entry name" value="Ser/Thr_kinase_AS"/>
</dbReference>
<evidence type="ECO:0000256" key="5">
    <source>
        <dbReference type="ARBA" id="ARBA00022777"/>
    </source>
</evidence>
<dbReference type="Pfam" id="PF00069">
    <property type="entry name" value="Pkinase"/>
    <property type="match status" value="1"/>
</dbReference>
<dbReference type="PANTHER" id="PTHR24058:SF113">
    <property type="entry name" value="HYPOTHETICAL SER-THR PROTEIN KINASE"/>
    <property type="match status" value="1"/>
</dbReference>
<dbReference type="Proteomes" id="UP000230069">
    <property type="component" value="Unassembled WGS sequence"/>
</dbReference>
<dbReference type="FunFam" id="3.30.200.20:FF:000216">
    <property type="entry name" value="Putative serine/threonine-protein kinase dyrk2"/>
    <property type="match status" value="1"/>
</dbReference>
<dbReference type="STRING" id="218851.A0A2G5CLU0"/>
<dbReference type="InterPro" id="IPR050494">
    <property type="entry name" value="Ser_Thr_dual-spec_kinase"/>
</dbReference>
<evidence type="ECO:0000313" key="8">
    <source>
        <dbReference type="EMBL" id="PIA32265.1"/>
    </source>
</evidence>
<dbReference type="SMART" id="SM00220">
    <property type="entry name" value="S_TKc"/>
    <property type="match status" value="1"/>
</dbReference>
<keyword evidence="6" id="KW-0067">ATP-binding</keyword>
<evidence type="ECO:0000256" key="1">
    <source>
        <dbReference type="ARBA" id="ARBA00022527"/>
    </source>
</evidence>
<evidence type="ECO:0000259" key="7">
    <source>
        <dbReference type="PROSITE" id="PS50011"/>
    </source>
</evidence>
<dbReference type="Gene3D" id="3.30.200.20">
    <property type="entry name" value="Phosphorylase Kinase, domain 1"/>
    <property type="match status" value="1"/>
</dbReference>